<proteinExistence type="predicted"/>
<protein>
    <submittedName>
        <fullName evidence="1">Uncharacterized protein</fullName>
    </submittedName>
</protein>
<evidence type="ECO:0000313" key="1">
    <source>
        <dbReference type="EMBL" id="MXR21323.1"/>
    </source>
</evidence>
<dbReference type="OrthoDB" id="377483at2157"/>
<dbReference type="EMBL" id="WUUU01000101">
    <property type="protein sequence ID" value="MXR21323.1"/>
    <property type="molecule type" value="Genomic_DNA"/>
</dbReference>
<evidence type="ECO:0000313" key="2">
    <source>
        <dbReference type="Proteomes" id="UP000471521"/>
    </source>
</evidence>
<dbReference type="Proteomes" id="UP000471521">
    <property type="component" value="Unassembled WGS sequence"/>
</dbReference>
<name>A0A6B0SP74_9EURY</name>
<comment type="caution">
    <text evidence="1">The sequence shown here is derived from an EMBL/GenBank/DDBJ whole genome shotgun (WGS) entry which is preliminary data.</text>
</comment>
<gene>
    <name evidence="1" type="ORF">GRX66_12165</name>
</gene>
<sequence>MFKRFREHGVIERVGRTSDGANTYRTDAGAYEVAREIRQDRDTLPCGHGGMRNLRGDDYTCGNPDCDARYDRETVADAVFA</sequence>
<dbReference type="RefSeq" id="WP_159526806.1">
    <property type="nucleotide sequence ID" value="NZ_WUUU01000101.1"/>
</dbReference>
<accession>A0A6B0SP74</accession>
<keyword evidence="2" id="KW-1185">Reference proteome</keyword>
<dbReference type="AlphaFoldDB" id="A0A6B0SP74"/>
<organism evidence="1 2">
    <name type="scientific">Halobacterium bonnevillei</name>
    <dbReference type="NCBI Taxonomy" id="2692200"/>
    <lineage>
        <taxon>Archaea</taxon>
        <taxon>Methanobacteriati</taxon>
        <taxon>Methanobacteriota</taxon>
        <taxon>Stenosarchaea group</taxon>
        <taxon>Halobacteria</taxon>
        <taxon>Halobacteriales</taxon>
        <taxon>Halobacteriaceae</taxon>
        <taxon>Halobacterium</taxon>
    </lineage>
</organism>
<reference evidence="1 2" key="1">
    <citation type="submission" date="2019-12" db="EMBL/GenBank/DDBJ databases">
        <title>Isolation and characterization of three novel carbon monoxide-oxidizing members of Halobacteria from salione crusts and soils.</title>
        <authorList>
            <person name="Myers M.R."/>
            <person name="King G.M."/>
        </authorList>
    </citation>
    <scope>NUCLEOTIDE SEQUENCE [LARGE SCALE GENOMIC DNA]</scope>
    <source>
        <strain evidence="1 2">PCN9</strain>
    </source>
</reference>